<dbReference type="GO" id="GO:0007165">
    <property type="term" value="P:signal transduction"/>
    <property type="evidence" value="ECO:0007669"/>
    <property type="project" value="TreeGrafter"/>
</dbReference>
<evidence type="ECO:0000256" key="5">
    <source>
        <dbReference type="ARBA" id="ARBA00023136"/>
    </source>
</evidence>
<feature type="transmembrane region" description="Helical" evidence="6">
    <location>
        <begin position="152"/>
        <end position="173"/>
    </location>
</feature>
<feature type="transmembrane region" description="Helical" evidence="6">
    <location>
        <begin position="218"/>
        <end position="242"/>
    </location>
</feature>
<organism evidence="8 9">
    <name type="scientific">Pristionchus mayeri</name>
    <dbReference type="NCBI Taxonomy" id="1317129"/>
    <lineage>
        <taxon>Eukaryota</taxon>
        <taxon>Metazoa</taxon>
        <taxon>Ecdysozoa</taxon>
        <taxon>Nematoda</taxon>
        <taxon>Chromadorea</taxon>
        <taxon>Rhabditida</taxon>
        <taxon>Rhabditina</taxon>
        <taxon>Diplogasteromorpha</taxon>
        <taxon>Diplogasteroidea</taxon>
        <taxon>Neodiplogasteridae</taxon>
        <taxon>Pristionchus</taxon>
    </lineage>
</organism>
<evidence type="ECO:0000256" key="2">
    <source>
        <dbReference type="ARBA" id="ARBA00008816"/>
    </source>
</evidence>
<dbReference type="PANTHER" id="PTHR10165:SF103">
    <property type="entry name" value="PHOSPHOLIPID PHOSPHATASE HOMOLOG 1.2 HOMOLOG"/>
    <property type="match status" value="1"/>
</dbReference>
<dbReference type="GO" id="GO:0006644">
    <property type="term" value="P:phospholipid metabolic process"/>
    <property type="evidence" value="ECO:0007669"/>
    <property type="project" value="InterPro"/>
</dbReference>
<feature type="transmembrane region" description="Helical" evidence="6">
    <location>
        <begin position="37"/>
        <end position="59"/>
    </location>
</feature>
<keyword evidence="3 6" id="KW-0812">Transmembrane</keyword>
<evidence type="ECO:0000256" key="4">
    <source>
        <dbReference type="ARBA" id="ARBA00022989"/>
    </source>
</evidence>
<dbReference type="GO" id="GO:0046839">
    <property type="term" value="P:phospholipid dephosphorylation"/>
    <property type="evidence" value="ECO:0007669"/>
    <property type="project" value="TreeGrafter"/>
</dbReference>
<dbReference type="GO" id="GO:0005886">
    <property type="term" value="C:plasma membrane"/>
    <property type="evidence" value="ECO:0007669"/>
    <property type="project" value="TreeGrafter"/>
</dbReference>
<comment type="subcellular location">
    <subcellularLocation>
        <location evidence="1">Membrane</location>
        <topology evidence="1">Multi-pass membrane protein</topology>
    </subcellularLocation>
</comment>
<name>A0AAN5CJL4_9BILA</name>
<keyword evidence="4 6" id="KW-1133">Transmembrane helix</keyword>
<evidence type="ECO:0000313" key="8">
    <source>
        <dbReference type="EMBL" id="GMR45609.1"/>
    </source>
</evidence>
<dbReference type="Gene3D" id="1.20.144.10">
    <property type="entry name" value="Phosphatidic acid phosphatase type 2/haloperoxidase"/>
    <property type="match status" value="1"/>
</dbReference>
<feature type="non-terminal residue" evidence="8">
    <location>
        <position position="259"/>
    </location>
</feature>
<evidence type="ECO:0000259" key="7">
    <source>
        <dbReference type="SMART" id="SM00014"/>
    </source>
</evidence>
<gene>
    <name evidence="8" type="ORF">PMAYCL1PPCAC_15804</name>
</gene>
<dbReference type="SMART" id="SM00014">
    <property type="entry name" value="acidPPc"/>
    <property type="match status" value="1"/>
</dbReference>
<comment type="similarity">
    <text evidence="2">Belongs to the PA-phosphatase related phosphoesterase family.</text>
</comment>
<dbReference type="InterPro" id="IPR036938">
    <property type="entry name" value="PAP2/HPO_sf"/>
</dbReference>
<evidence type="ECO:0000256" key="3">
    <source>
        <dbReference type="ARBA" id="ARBA00022692"/>
    </source>
</evidence>
<evidence type="ECO:0000313" key="9">
    <source>
        <dbReference type="Proteomes" id="UP001328107"/>
    </source>
</evidence>
<feature type="non-terminal residue" evidence="8">
    <location>
        <position position="1"/>
    </location>
</feature>
<reference evidence="9" key="1">
    <citation type="submission" date="2022-10" db="EMBL/GenBank/DDBJ databases">
        <title>Genome assembly of Pristionchus species.</title>
        <authorList>
            <person name="Yoshida K."/>
            <person name="Sommer R.J."/>
        </authorList>
    </citation>
    <scope>NUCLEOTIDE SEQUENCE [LARGE SCALE GENOMIC DNA]</scope>
    <source>
        <strain evidence="9">RS5460</strain>
    </source>
</reference>
<dbReference type="InterPro" id="IPR000326">
    <property type="entry name" value="PAP2/HPO"/>
</dbReference>
<evidence type="ECO:0000256" key="6">
    <source>
        <dbReference type="SAM" id="Phobius"/>
    </source>
</evidence>
<dbReference type="Pfam" id="PF01569">
    <property type="entry name" value="PAP2"/>
    <property type="match status" value="1"/>
</dbReference>
<comment type="caution">
    <text evidence="8">The sequence shown here is derived from an EMBL/GenBank/DDBJ whole genome shotgun (WGS) entry which is preliminary data.</text>
</comment>
<evidence type="ECO:0000256" key="1">
    <source>
        <dbReference type="ARBA" id="ARBA00004141"/>
    </source>
</evidence>
<feature type="domain" description="Phosphatidic acid phosphatase type 2/haloperoxidase" evidence="7">
    <location>
        <begin position="88"/>
        <end position="231"/>
    </location>
</feature>
<feature type="transmembrane region" description="Helical" evidence="6">
    <location>
        <begin position="185"/>
        <end position="206"/>
    </location>
</feature>
<dbReference type="AlphaFoldDB" id="A0AAN5CJL4"/>
<keyword evidence="9" id="KW-1185">Reference proteome</keyword>
<dbReference type="InterPro" id="IPR043216">
    <property type="entry name" value="PAP-like"/>
</dbReference>
<proteinExistence type="inferred from homology"/>
<sequence>LAILTVLLPEAFGVTQRGFYCNDRSIQHPFHDHTIPMGHLTIASLALFLVIPLIVEFLVARVDSSVVSYHLRKSFTLPSFVVRALIIFGYANIGLVMQVALTQYAKYGAGRLRPHFMDVCKPVGYKCATPNDYIVNYTCSGDNAFRIYETRLSFFSGHSSTAIYTALIMAIYLESRLAPRYRSAGIRRAVQILLVISALIVCVSRVTDNFHHPTDVLVGIIFGAVMSVFTASKLAGLCTYNLTPIREPKGRATFARFVT</sequence>
<protein>
    <recommendedName>
        <fullName evidence="7">Phosphatidic acid phosphatase type 2/haloperoxidase domain-containing protein</fullName>
    </recommendedName>
</protein>
<dbReference type="EMBL" id="BTRK01000004">
    <property type="protein sequence ID" value="GMR45609.1"/>
    <property type="molecule type" value="Genomic_DNA"/>
</dbReference>
<accession>A0AAN5CJL4</accession>
<dbReference type="SUPFAM" id="SSF48317">
    <property type="entry name" value="Acid phosphatase/Vanadium-dependent haloperoxidase"/>
    <property type="match status" value="1"/>
</dbReference>
<dbReference type="GO" id="GO:0008195">
    <property type="term" value="F:phosphatidate phosphatase activity"/>
    <property type="evidence" value="ECO:0007669"/>
    <property type="project" value="TreeGrafter"/>
</dbReference>
<dbReference type="Proteomes" id="UP001328107">
    <property type="component" value="Unassembled WGS sequence"/>
</dbReference>
<feature type="transmembrane region" description="Helical" evidence="6">
    <location>
        <begin position="80"/>
        <end position="101"/>
    </location>
</feature>
<keyword evidence="5 6" id="KW-0472">Membrane</keyword>
<dbReference type="PANTHER" id="PTHR10165">
    <property type="entry name" value="LIPID PHOSPHATE PHOSPHATASE"/>
    <property type="match status" value="1"/>
</dbReference>